<evidence type="ECO:0000259" key="1">
    <source>
        <dbReference type="Pfam" id="PF13847"/>
    </source>
</evidence>
<dbReference type="InterPro" id="IPR050447">
    <property type="entry name" value="Erg6_SMT_methyltransf"/>
</dbReference>
<keyword evidence="3" id="KW-1185">Reference proteome</keyword>
<reference evidence="3" key="1">
    <citation type="submission" date="2016-06" db="EMBL/GenBank/DDBJ databases">
        <authorList>
            <person name="Varghese N."/>
            <person name="Submissions Spin"/>
        </authorList>
    </citation>
    <scope>NUCLEOTIDE SEQUENCE [LARGE SCALE GENOMIC DNA]</scope>
    <source>
        <strain evidence="3">DSM 44815</strain>
    </source>
</reference>
<dbReference type="PATRIC" id="fig|261654.4.peg.2224"/>
<dbReference type="PANTHER" id="PTHR44068:SF11">
    <property type="entry name" value="GERANYL DIPHOSPHATE 2-C-METHYLTRANSFERASE"/>
    <property type="match status" value="1"/>
</dbReference>
<gene>
    <name evidence="2" type="ORF">GA0070611_2184</name>
</gene>
<proteinExistence type="predicted"/>
<dbReference type="EMBL" id="LT594323">
    <property type="protein sequence ID" value="SBT43069.1"/>
    <property type="molecule type" value="Genomic_DNA"/>
</dbReference>
<feature type="domain" description="Methyltransferase" evidence="1">
    <location>
        <begin position="47"/>
        <end position="155"/>
    </location>
</feature>
<protein>
    <submittedName>
        <fullName evidence="2">Ubiquinone/menaquinone biosynthesis C-methylase UbiE</fullName>
    </submittedName>
</protein>
<dbReference type="Pfam" id="PF13847">
    <property type="entry name" value="Methyltransf_31"/>
    <property type="match status" value="1"/>
</dbReference>
<name>A0A1A8ZGW9_9ACTN</name>
<sequence>MNSQAVRAQQITEWTLCAGAWREYRANFVEPSRPITETMLRLADLRPGERVLDLACGVGNPALDAAARVGADGHVLGLDLVEAMVDGARAVAAEAGVRNVEFRTIPDERTLGVPDATFDAATCRAGLQYMPDRAGAMEAVLRALRPGGRFVAMTLGSAERCMPFQLTNGIVSRHVPLPAKAPDDDSGPVGLSSLKELVHLFGEAGFVDLRTEVFEAPIFEAADPASAWEFFARTAGPFIPLLESLPEPTRQAIHEDAVRTFGAAFPDGPVRPTGEVLVVCGRRPD</sequence>
<dbReference type="STRING" id="261654.GA0070611_2184"/>
<accession>A0A1A8ZGW9</accession>
<dbReference type="InterPro" id="IPR025714">
    <property type="entry name" value="Methyltranfer_dom"/>
</dbReference>
<dbReference type="OrthoDB" id="9777638at2"/>
<keyword evidence="2" id="KW-0808">Transferase</keyword>
<keyword evidence="2" id="KW-0830">Ubiquinone</keyword>
<dbReference type="Gene3D" id="3.40.50.150">
    <property type="entry name" value="Vaccinia Virus protein VP39"/>
    <property type="match status" value="1"/>
</dbReference>
<dbReference type="GO" id="GO:0032259">
    <property type="term" value="P:methylation"/>
    <property type="evidence" value="ECO:0007669"/>
    <property type="project" value="UniProtKB-KW"/>
</dbReference>
<keyword evidence="2" id="KW-0489">Methyltransferase</keyword>
<dbReference type="SUPFAM" id="SSF53335">
    <property type="entry name" value="S-adenosyl-L-methionine-dependent methyltransferases"/>
    <property type="match status" value="1"/>
</dbReference>
<dbReference type="GO" id="GO:0008168">
    <property type="term" value="F:methyltransferase activity"/>
    <property type="evidence" value="ECO:0007669"/>
    <property type="project" value="UniProtKB-KW"/>
</dbReference>
<dbReference type="InterPro" id="IPR029063">
    <property type="entry name" value="SAM-dependent_MTases_sf"/>
</dbReference>
<dbReference type="PANTHER" id="PTHR44068">
    <property type="entry name" value="ZGC:194242"/>
    <property type="match status" value="1"/>
</dbReference>
<dbReference type="AlphaFoldDB" id="A0A1A8ZGW9"/>
<dbReference type="CDD" id="cd02440">
    <property type="entry name" value="AdoMet_MTases"/>
    <property type="match status" value="1"/>
</dbReference>
<evidence type="ECO:0000313" key="3">
    <source>
        <dbReference type="Proteomes" id="UP000199385"/>
    </source>
</evidence>
<dbReference type="Proteomes" id="UP000199385">
    <property type="component" value="Chromosome I"/>
</dbReference>
<dbReference type="RefSeq" id="WP_091661897.1">
    <property type="nucleotide sequence ID" value="NZ_LT594323.1"/>
</dbReference>
<evidence type="ECO:0000313" key="2">
    <source>
        <dbReference type="EMBL" id="SBT43069.1"/>
    </source>
</evidence>
<organism evidence="2 3">
    <name type="scientific">Micromonospora auratinigra</name>
    <dbReference type="NCBI Taxonomy" id="261654"/>
    <lineage>
        <taxon>Bacteria</taxon>
        <taxon>Bacillati</taxon>
        <taxon>Actinomycetota</taxon>
        <taxon>Actinomycetes</taxon>
        <taxon>Micromonosporales</taxon>
        <taxon>Micromonosporaceae</taxon>
        <taxon>Micromonospora</taxon>
    </lineage>
</organism>